<dbReference type="AlphaFoldDB" id="A0A2I0JSJ4"/>
<sequence>MQEEGDQEEDTTDDSSYKLGPDDNNSNEFDERRVESGGGEGVERSEGGVQGVDFVKNDSERARALCVERDVGSNDKGCLWATLCLENKVEYDYMIHMYGVKMNDAIVFRALKLAHEICEGQEKEQYAKLRDYANELLKKNHGSTIGLQIFANFIKKFNITEYERTFWVYAKEITQHHFAEVMMVFERLNKGAAKWLNDIPTDRLSMLAFDTMLSETIWKRFGFDHIQPPIVKRKSGKQKTKGKKTSEEDANPHKMKMKLGLLRCLRCKHFKHKKSSCKDNLGDGDSAATTEEARPYHVLGDGDSVAVSDGANNASTASAEEARQSHVLGDGDLTAAGDGVNDALTAA</sequence>
<evidence type="ECO:0000256" key="1">
    <source>
        <dbReference type="SAM" id="MobiDB-lite"/>
    </source>
</evidence>
<feature type="compositionally biased region" description="Low complexity" evidence="1">
    <location>
        <begin position="328"/>
        <end position="339"/>
    </location>
</feature>
<accession>A0A2I0JSJ4</accession>
<comment type="caution">
    <text evidence="2">The sequence shown here is derived from an EMBL/GenBank/DDBJ whole genome shotgun (WGS) entry which is preliminary data.</text>
</comment>
<dbReference type="EMBL" id="PGOL01001388">
    <property type="protein sequence ID" value="PKI58446.1"/>
    <property type="molecule type" value="Genomic_DNA"/>
</dbReference>
<feature type="compositionally biased region" description="Basic and acidic residues" evidence="1">
    <location>
        <begin position="29"/>
        <end position="46"/>
    </location>
</feature>
<reference evidence="2 3" key="1">
    <citation type="submission" date="2017-11" db="EMBL/GenBank/DDBJ databases">
        <title>De-novo sequencing of pomegranate (Punica granatum L.) genome.</title>
        <authorList>
            <person name="Akparov Z."/>
            <person name="Amiraslanov A."/>
            <person name="Hajiyeva S."/>
            <person name="Abbasov M."/>
            <person name="Kaur K."/>
            <person name="Hamwieh A."/>
            <person name="Solovyev V."/>
            <person name="Salamov A."/>
            <person name="Braich B."/>
            <person name="Kosarev P."/>
            <person name="Mahmoud A."/>
            <person name="Hajiyev E."/>
            <person name="Babayeva S."/>
            <person name="Izzatullayeva V."/>
            <person name="Mammadov A."/>
            <person name="Mammadov A."/>
            <person name="Sharifova S."/>
            <person name="Ojaghi J."/>
            <person name="Eynullazada K."/>
            <person name="Bayramov B."/>
            <person name="Abdulazimova A."/>
            <person name="Shahmuradov I."/>
        </authorList>
    </citation>
    <scope>NUCLEOTIDE SEQUENCE [LARGE SCALE GENOMIC DNA]</scope>
    <source>
        <strain evidence="3">cv. AG2017</strain>
        <tissue evidence="2">Leaf</tissue>
    </source>
</reference>
<feature type="region of interest" description="Disordered" evidence="1">
    <location>
        <begin position="232"/>
        <end position="252"/>
    </location>
</feature>
<evidence type="ECO:0000313" key="2">
    <source>
        <dbReference type="EMBL" id="PKI58446.1"/>
    </source>
</evidence>
<feature type="compositionally biased region" description="Basic residues" evidence="1">
    <location>
        <begin position="232"/>
        <end position="243"/>
    </location>
</feature>
<keyword evidence="3" id="KW-1185">Reference proteome</keyword>
<name>A0A2I0JSJ4_PUNGR</name>
<dbReference type="Proteomes" id="UP000233551">
    <property type="component" value="Unassembled WGS sequence"/>
</dbReference>
<feature type="region of interest" description="Disordered" evidence="1">
    <location>
        <begin position="296"/>
        <end position="347"/>
    </location>
</feature>
<proteinExistence type="predicted"/>
<evidence type="ECO:0000313" key="3">
    <source>
        <dbReference type="Proteomes" id="UP000233551"/>
    </source>
</evidence>
<gene>
    <name evidence="2" type="ORF">CRG98_021131</name>
</gene>
<feature type="region of interest" description="Disordered" evidence="1">
    <location>
        <begin position="1"/>
        <end position="51"/>
    </location>
</feature>
<protein>
    <submittedName>
        <fullName evidence="2">Uncharacterized protein</fullName>
    </submittedName>
</protein>
<organism evidence="2 3">
    <name type="scientific">Punica granatum</name>
    <name type="common">Pomegranate</name>
    <dbReference type="NCBI Taxonomy" id="22663"/>
    <lineage>
        <taxon>Eukaryota</taxon>
        <taxon>Viridiplantae</taxon>
        <taxon>Streptophyta</taxon>
        <taxon>Embryophyta</taxon>
        <taxon>Tracheophyta</taxon>
        <taxon>Spermatophyta</taxon>
        <taxon>Magnoliopsida</taxon>
        <taxon>eudicotyledons</taxon>
        <taxon>Gunneridae</taxon>
        <taxon>Pentapetalae</taxon>
        <taxon>rosids</taxon>
        <taxon>malvids</taxon>
        <taxon>Myrtales</taxon>
        <taxon>Lythraceae</taxon>
        <taxon>Punica</taxon>
    </lineage>
</organism>
<feature type="compositionally biased region" description="Acidic residues" evidence="1">
    <location>
        <begin position="1"/>
        <end position="13"/>
    </location>
</feature>